<feature type="binding site" evidence="7">
    <location>
        <begin position="64"/>
        <end position="66"/>
    </location>
    <ligand>
        <name>AMP</name>
        <dbReference type="ChEBI" id="CHEBI:456215"/>
    </ligand>
</feature>
<comment type="subunit">
    <text evidence="7">Monomer.</text>
</comment>
<dbReference type="AlphaFoldDB" id="F4P268"/>
<keyword evidence="3 7" id="KW-0547">Nucleotide-binding</keyword>
<dbReference type="InterPro" id="IPR027417">
    <property type="entry name" value="P-loop_NTPase"/>
</dbReference>
<evidence type="ECO:0000256" key="6">
    <source>
        <dbReference type="ARBA" id="ARBA00023134"/>
    </source>
</evidence>
<feature type="binding site" evidence="7">
    <location>
        <position position="99"/>
    </location>
    <ligand>
        <name>AMP</name>
        <dbReference type="ChEBI" id="CHEBI:456215"/>
    </ligand>
</feature>
<dbReference type="PROSITE" id="PS00113">
    <property type="entry name" value="ADENYLATE_KINASE"/>
    <property type="match status" value="1"/>
</dbReference>
<dbReference type="NCBIfam" id="TIGR01351">
    <property type="entry name" value="adk"/>
    <property type="match status" value="1"/>
</dbReference>
<feature type="binding site" evidence="7">
    <location>
        <begin position="92"/>
        <end position="95"/>
    </location>
    <ligand>
        <name>AMP</name>
        <dbReference type="ChEBI" id="CHEBI:456215"/>
    </ligand>
</feature>
<dbReference type="GO" id="GO:0006172">
    <property type="term" value="P:ADP biosynthetic process"/>
    <property type="evidence" value="ECO:0007669"/>
    <property type="project" value="UniProtKB-UniRule"/>
</dbReference>
<evidence type="ECO:0000256" key="3">
    <source>
        <dbReference type="ARBA" id="ARBA00022741"/>
    </source>
</evidence>
<dbReference type="GO" id="GO:0005759">
    <property type="term" value="C:mitochondrial matrix"/>
    <property type="evidence" value="ECO:0000318"/>
    <property type="project" value="GO_Central"/>
</dbReference>
<evidence type="ECO:0000256" key="2">
    <source>
        <dbReference type="ARBA" id="ARBA00022679"/>
    </source>
</evidence>
<feature type="region of interest" description="LID" evidence="7">
    <location>
        <begin position="133"/>
        <end position="170"/>
    </location>
</feature>
<feature type="domain" description="Adenylate kinase active site lid" evidence="8">
    <location>
        <begin position="134"/>
        <end position="169"/>
    </location>
</feature>
<dbReference type="PRINTS" id="PR00094">
    <property type="entry name" value="ADENYLTKNASE"/>
</dbReference>
<dbReference type="PANTHER" id="PTHR23359">
    <property type="entry name" value="NUCLEOTIDE KINASE"/>
    <property type="match status" value="1"/>
</dbReference>
<name>F4P268_BATDJ</name>
<evidence type="ECO:0000256" key="4">
    <source>
        <dbReference type="ARBA" id="ARBA00022777"/>
    </source>
</evidence>
<dbReference type="Pfam" id="PF05191">
    <property type="entry name" value="ADK_lid"/>
    <property type="match status" value="1"/>
</dbReference>
<dbReference type="GO" id="GO:0046041">
    <property type="term" value="P:ITP metabolic process"/>
    <property type="evidence" value="ECO:0007669"/>
    <property type="project" value="UniProtKB-UniRule"/>
</dbReference>
<evidence type="ECO:0000256" key="7">
    <source>
        <dbReference type="HAMAP-Rule" id="MF_03169"/>
    </source>
</evidence>
<keyword evidence="5 7" id="KW-0496">Mitochondrion</keyword>
<keyword evidence="2 7" id="KW-0808">Transferase</keyword>
<reference evidence="9 10" key="1">
    <citation type="submission" date="2009-12" db="EMBL/GenBank/DDBJ databases">
        <title>The draft genome of Batrachochytrium dendrobatidis.</title>
        <authorList>
            <consortium name="US DOE Joint Genome Institute (JGI-PGF)"/>
            <person name="Kuo A."/>
            <person name="Salamov A."/>
            <person name="Schmutz J."/>
            <person name="Lucas S."/>
            <person name="Pitluck S."/>
            <person name="Rosenblum E."/>
            <person name="Stajich J."/>
            <person name="Eisen M."/>
            <person name="Grigoriev I.V."/>
        </authorList>
    </citation>
    <scope>NUCLEOTIDE SEQUENCE [LARGE SCALE GENOMIC DNA]</scope>
    <source>
        <strain evidence="10">JAM81 / FGSC 10211</strain>
    </source>
</reference>
<evidence type="ECO:0000256" key="1">
    <source>
        <dbReference type="ARBA" id="ARBA00004305"/>
    </source>
</evidence>
<comment type="caution">
    <text evidence="7">Lacks conserved residue(s) required for the propagation of feature annotation.</text>
</comment>
<feature type="binding site" evidence="7">
    <location>
        <position position="43"/>
    </location>
    <ligand>
        <name>AMP</name>
        <dbReference type="ChEBI" id="CHEBI:456215"/>
    </ligand>
</feature>
<comment type="similarity">
    <text evidence="7">Belongs to the adenylate kinase family. AK3 subfamily.</text>
</comment>
<dbReference type="GO" id="GO:0005524">
    <property type="term" value="F:ATP binding"/>
    <property type="evidence" value="ECO:0007669"/>
    <property type="project" value="InterPro"/>
</dbReference>
<dbReference type="InterPro" id="IPR007862">
    <property type="entry name" value="Adenylate_kinase_lid-dom"/>
</dbReference>
<dbReference type="HAMAP" id="MF_03169">
    <property type="entry name" value="Adenylate_kinase_AK3"/>
    <property type="match status" value="1"/>
</dbReference>
<proteinExistence type="inferred from homology"/>
<feature type="binding site" evidence="7">
    <location>
        <position position="134"/>
    </location>
    <ligand>
        <name>GTP</name>
        <dbReference type="ChEBI" id="CHEBI:37565"/>
    </ligand>
</feature>
<dbReference type="GeneID" id="18239927"/>
<evidence type="ECO:0000259" key="8">
    <source>
        <dbReference type="Pfam" id="PF05191"/>
    </source>
</evidence>
<dbReference type="InterPro" id="IPR000850">
    <property type="entry name" value="Adenylat/UMP-CMP_kin"/>
</dbReference>
<dbReference type="GO" id="GO:0005525">
    <property type="term" value="F:GTP binding"/>
    <property type="evidence" value="ECO:0007669"/>
    <property type="project" value="UniProtKB-KW"/>
</dbReference>
<feature type="binding site" evidence="7">
    <location>
        <position position="178"/>
    </location>
    <ligand>
        <name>AMP</name>
        <dbReference type="ChEBI" id="CHEBI:456215"/>
    </ligand>
</feature>
<dbReference type="GO" id="GO:0046899">
    <property type="term" value="F:nucleoside triphosphate adenylate kinase activity"/>
    <property type="evidence" value="ECO:0000318"/>
    <property type="project" value="GO_Central"/>
</dbReference>
<protein>
    <recommendedName>
        <fullName evidence="7">GTP:AMP phosphotransferase, mitochondrial</fullName>
        <ecNumber evidence="7">2.7.4.10</ecNumber>
    </recommendedName>
    <alternativeName>
        <fullName evidence="7">Adenylate kinase 3</fullName>
        <shortName evidence="7">AK 3</shortName>
    </alternativeName>
</protein>
<dbReference type="SUPFAM" id="SSF52540">
    <property type="entry name" value="P-loop containing nucleoside triphosphate hydrolases"/>
    <property type="match status" value="1"/>
</dbReference>
<dbReference type="InterPro" id="IPR033690">
    <property type="entry name" value="Adenylat_kinase_CS"/>
</dbReference>
<evidence type="ECO:0000313" key="9">
    <source>
        <dbReference type="EMBL" id="EGF80803.1"/>
    </source>
</evidence>
<sequence>MTVLQRPLRAIIMGCPGAGKGTQTKWLASNYGIRTISSGDVLRSNVLQKTPVGLQAKAIIEAGGLVNDSLVNDLMLTEMKGMSDSQCYVLDGFPRTVPQAEMLDAWLKQNGTPLAMVINLDVPWNVILQRIEDRWIHAPSGRTYNISYNPPLLSGRDDVTGEPLTKRSDDDVDIFKSRLEAYRSQTMPLIGYYTNQGILCNFKGSTSDEIYPQIQDTLHAYYGCSITADTKPAKTCTSTDSTSVSTLSQKPLRAASVA</sequence>
<comment type="subcellular location">
    <subcellularLocation>
        <location evidence="1 7">Mitochondrion matrix</location>
    </subcellularLocation>
</comment>
<dbReference type="CDD" id="cd01428">
    <property type="entry name" value="ADK"/>
    <property type="match status" value="1"/>
</dbReference>
<comment type="catalytic activity">
    <reaction evidence="7">
        <text>a ribonucleoside 5'-triphosphate + AMP = a ribonucleoside 5'-diphosphate + ADP</text>
        <dbReference type="Rhea" id="RHEA:13749"/>
        <dbReference type="ChEBI" id="CHEBI:57930"/>
        <dbReference type="ChEBI" id="CHEBI:61557"/>
        <dbReference type="ChEBI" id="CHEBI:456215"/>
        <dbReference type="ChEBI" id="CHEBI:456216"/>
        <dbReference type="EC" id="2.7.4.10"/>
    </reaction>
</comment>
<dbReference type="HOGENOM" id="CLU_032354_1_1_1"/>
<organism evidence="9 10">
    <name type="scientific">Batrachochytrium dendrobatidis (strain JAM81 / FGSC 10211)</name>
    <name type="common">Frog chytrid fungus</name>
    <dbReference type="NCBI Taxonomy" id="684364"/>
    <lineage>
        <taxon>Eukaryota</taxon>
        <taxon>Fungi</taxon>
        <taxon>Fungi incertae sedis</taxon>
        <taxon>Chytridiomycota</taxon>
        <taxon>Chytridiomycota incertae sedis</taxon>
        <taxon>Chytridiomycetes</taxon>
        <taxon>Rhizophydiales</taxon>
        <taxon>Rhizophydiales incertae sedis</taxon>
        <taxon>Batrachochytrium</taxon>
    </lineage>
</organism>
<keyword evidence="6 7" id="KW-0342">GTP-binding</keyword>
<dbReference type="GO" id="GO:0046033">
    <property type="term" value="P:AMP metabolic process"/>
    <property type="evidence" value="ECO:0000318"/>
    <property type="project" value="GO_Central"/>
</dbReference>
<keyword evidence="10" id="KW-1185">Reference proteome</keyword>
<dbReference type="InParanoid" id="F4P268"/>
<feature type="binding site" evidence="7">
    <location>
        <position position="207"/>
    </location>
    <ligand>
        <name>GTP</name>
        <dbReference type="ChEBI" id="CHEBI:37565"/>
    </ligand>
</feature>
<dbReference type="GO" id="GO:0004017">
    <property type="term" value="F:AMP kinase activity"/>
    <property type="evidence" value="ECO:0000318"/>
    <property type="project" value="GO_Central"/>
</dbReference>
<accession>F4P268</accession>
<feature type="region of interest" description="NMPbind" evidence="7">
    <location>
        <begin position="37"/>
        <end position="66"/>
    </location>
</feature>
<dbReference type="GO" id="GO:0046039">
    <property type="term" value="P:GTP metabolic process"/>
    <property type="evidence" value="ECO:0007669"/>
    <property type="project" value="UniProtKB-UniRule"/>
</dbReference>
<feature type="binding site" evidence="7">
    <location>
        <begin position="17"/>
        <end position="22"/>
    </location>
    <ligand>
        <name>GTP</name>
        <dbReference type="ChEBI" id="CHEBI:37565"/>
    </ligand>
</feature>
<dbReference type="InterPro" id="IPR028586">
    <property type="entry name" value="AK3/Ak4_mitochondrial"/>
</dbReference>
<dbReference type="RefSeq" id="XP_006678551.1">
    <property type="nucleotide sequence ID" value="XM_006678488.1"/>
</dbReference>
<feature type="binding site" evidence="7">
    <location>
        <position position="167"/>
    </location>
    <ligand>
        <name>AMP</name>
        <dbReference type="ChEBI" id="CHEBI:456215"/>
    </ligand>
</feature>
<dbReference type="Pfam" id="PF00406">
    <property type="entry name" value="ADK"/>
    <property type="match status" value="1"/>
</dbReference>
<keyword evidence="4 7" id="KW-0418">Kinase</keyword>
<dbReference type="EMBL" id="GL882883">
    <property type="protein sequence ID" value="EGF80803.1"/>
    <property type="molecule type" value="Genomic_DNA"/>
</dbReference>
<dbReference type="FunFam" id="3.40.50.300:FF:000106">
    <property type="entry name" value="Adenylate kinase mitochondrial"/>
    <property type="match status" value="1"/>
</dbReference>
<dbReference type="HAMAP" id="MF_00235">
    <property type="entry name" value="Adenylate_kinase_Adk"/>
    <property type="match status" value="1"/>
</dbReference>
<evidence type="ECO:0000256" key="5">
    <source>
        <dbReference type="ARBA" id="ARBA00023128"/>
    </source>
</evidence>
<dbReference type="STRING" id="684364.F4P268"/>
<dbReference type="EC" id="2.7.4.10" evidence="7"/>
<feature type="binding site" evidence="7">
    <location>
        <position position="38"/>
    </location>
    <ligand>
        <name>AMP</name>
        <dbReference type="ChEBI" id="CHEBI:456215"/>
    </ligand>
</feature>
<dbReference type="OMA" id="IKVENTM"/>
<dbReference type="GO" id="GO:0005737">
    <property type="term" value="C:cytoplasm"/>
    <property type="evidence" value="ECO:0000318"/>
    <property type="project" value="GO_Central"/>
</dbReference>
<evidence type="ECO:0000313" key="10">
    <source>
        <dbReference type="Proteomes" id="UP000007241"/>
    </source>
</evidence>
<comment type="function">
    <text evidence="7">Involved in maintaining the homeostasis of cellular nucleotides by catalyzing the interconversion of nucleoside phosphates. Has GTP:AMP phosphotransferase and ITP:AMP phosphotransferase activities.</text>
</comment>
<gene>
    <name evidence="7" type="primary">ADK2</name>
    <name evidence="9" type="ORF">BATDEDRAFT_29990</name>
</gene>
<dbReference type="GO" id="GO:0009142">
    <property type="term" value="P:nucleoside triphosphate biosynthetic process"/>
    <property type="evidence" value="ECO:0000318"/>
    <property type="project" value="GO_Central"/>
</dbReference>
<dbReference type="InterPro" id="IPR006259">
    <property type="entry name" value="Adenyl_kin_sub"/>
</dbReference>
<dbReference type="Gene3D" id="3.40.50.300">
    <property type="entry name" value="P-loop containing nucleotide triphosphate hydrolases"/>
    <property type="match status" value="1"/>
</dbReference>
<comment type="domain">
    <text evidence="7">Consists of three domains, a large central CORE domain and two small peripheral domains, NMPbind and LID, which undergo movements during catalysis. The LID domain closes over the site of phosphoryl transfer upon GTP binding. Assembling and dissambling the active center during each catalytic cycle provides an effective means to prevent GTP hydrolysis.</text>
</comment>
<dbReference type="OrthoDB" id="439792at2759"/>
<dbReference type="Proteomes" id="UP000007241">
    <property type="component" value="Unassembled WGS sequence"/>
</dbReference>